<dbReference type="EMBL" id="SGPJ01000225">
    <property type="protein sequence ID" value="THG96575.1"/>
    <property type="molecule type" value="Genomic_DNA"/>
</dbReference>
<dbReference type="AlphaFoldDB" id="A0A4S4KEL7"/>
<feature type="non-terminal residue" evidence="1">
    <location>
        <position position="275"/>
    </location>
</feature>
<reference evidence="1 2" key="1">
    <citation type="submission" date="2019-02" db="EMBL/GenBank/DDBJ databases">
        <title>Genome sequencing of the rare red list fungi Phlebia centrifuga.</title>
        <authorList>
            <person name="Buettner E."/>
            <person name="Kellner H."/>
        </authorList>
    </citation>
    <scope>NUCLEOTIDE SEQUENCE [LARGE SCALE GENOMIC DNA]</scope>
    <source>
        <strain evidence="1 2">DSM 108282</strain>
    </source>
</reference>
<evidence type="ECO:0000313" key="2">
    <source>
        <dbReference type="Proteomes" id="UP000309038"/>
    </source>
</evidence>
<name>A0A4S4KEL7_9APHY</name>
<gene>
    <name evidence="1" type="ORF">EW026_g5283</name>
</gene>
<proteinExistence type="predicted"/>
<dbReference type="Proteomes" id="UP000309038">
    <property type="component" value="Unassembled WGS sequence"/>
</dbReference>
<organism evidence="1 2">
    <name type="scientific">Hermanssonia centrifuga</name>
    <dbReference type="NCBI Taxonomy" id="98765"/>
    <lineage>
        <taxon>Eukaryota</taxon>
        <taxon>Fungi</taxon>
        <taxon>Dikarya</taxon>
        <taxon>Basidiomycota</taxon>
        <taxon>Agaricomycotina</taxon>
        <taxon>Agaricomycetes</taxon>
        <taxon>Polyporales</taxon>
        <taxon>Meruliaceae</taxon>
        <taxon>Hermanssonia</taxon>
    </lineage>
</organism>
<comment type="caution">
    <text evidence="1">The sequence shown here is derived from an EMBL/GenBank/DDBJ whole genome shotgun (WGS) entry which is preliminary data.</text>
</comment>
<evidence type="ECO:0000313" key="1">
    <source>
        <dbReference type="EMBL" id="THG96575.1"/>
    </source>
</evidence>
<sequence>MPPPEHSDAASDAGEFLRAADWWPWRNRKEFLLDVLGAFPRAVFSEKEMEIARWFAHQLGVSQLPSVKQVKDHRSEILNVAGSPLTTTESQHGNLYTYTDLHQILRHEFANPIVRKSLETYPEDNGCKLQQASQAARWRHEVDGNLAAPMARDANGKDYFVEEPCMAQLDDTGEVVAPVMPISWFRRGSDLWAHSHYLRCTPQGYVVDRRPHGSVDIPLSNFLLNVNDLQSTVIQDEYGLPPAKIEGVIDADEVSPSPWTKPVVNPWRTKARGKR</sequence>
<accession>A0A4S4KEL7</accession>
<keyword evidence="2" id="KW-1185">Reference proteome</keyword>
<protein>
    <submittedName>
        <fullName evidence="1">Uncharacterized protein</fullName>
    </submittedName>
</protein>